<gene>
    <name evidence="2" type="ORF">J1C55_02465</name>
</gene>
<proteinExistence type="predicted"/>
<evidence type="ECO:0000313" key="3">
    <source>
        <dbReference type="Proteomes" id="UP000778797"/>
    </source>
</evidence>
<evidence type="ECO:0000313" key="2">
    <source>
        <dbReference type="EMBL" id="MCC1483442.1"/>
    </source>
</evidence>
<name>A0ABS8EKS6_9FLAO</name>
<reference evidence="3" key="1">
    <citation type="submission" date="2021-03" db="EMBL/GenBank/DDBJ databases">
        <title>Genome of Cognatishimia sp. F0-27.</title>
        <authorList>
            <person name="Ping X."/>
        </authorList>
    </citation>
    <scope>NUCLEOTIDE SEQUENCE [LARGE SCALE GENOMIC DNA]</scope>
    <source>
        <strain evidence="3">E313</strain>
    </source>
</reference>
<accession>A0ABS8EKS6</accession>
<sequence length="78" mass="8926">MSQNLKANIIYFGSFFVIFICAKLVLTNLFKIESGFITGFIAVVIASVFSPRKQVVQKQSGEEIQFKWIFSKRVFVVK</sequence>
<keyword evidence="3" id="KW-1185">Reference proteome</keyword>
<keyword evidence="1" id="KW-1133">Transmembrane helix</keyword>
<feature type="transmembrane region" description="Helical" evidence="1">
    <location>
        <begin position="7"/>
        <end position="26"/>
    </location>
</feature>
<dbReference type="RefSeq" id="WP_227475889.1">
    <property type="nucleotide sequence ID" value="NZ_JAFMPT010000002.1"/>
</dbReference>
<feature type="transmembrane region" description="Helical" evidence="1">
    <location>
        <begin position="32"/>
        <end position="50"/>
    </location>
</feature>
<keyword evidence="1" id="KW-0472">Membrane</keyword>
<reference evidence="3" key="2">
    <citation type="submission" date="2023-07" db="EMBL/GenBank/DDBJ databases">
        <title>Genome of Winogradskyella sp. E313.</title>
        <authorList>
            <person name="Zhou Y."/>
        </authorList>
    </citation>
    <scope>NUCLEOTIDE SEQUENCE [LARGE SCALE GENOMIC DNA]</scope>
    <source>
        <strain evidence="3">E313</strain>
    </source>
</reference>
<keyword evidence="1" id="KW-0812">Transmembrane</keyword>
<comment type="caution">
    <text evidence="2">The sequence shown here is derived from an EMBL/GenBank/DDBJ whole genome shotgun (WGS) entry which is preliminary data.</text>
</comment>
<protein>
    <submittedName>
        <fullName evidence="2">Uncharacterized protein</fullName>
    </submittedName>
</protein>
<organism evidence="2 3">
    <name type="scientific">Winogradskyella immobilis</name>
    <dbReference type="NCBI Taxonomy" id="2816852"/>
    <lineage>
        <taxon>Bacteria</taxon>
        <taxon>Pseudomonadati</taxon>
        <taxon>Bacteroidota</taxon>
        <taxon>Flavobacteriia</taxon>
        <taxon>Flavobacteriales</taxon>
        <taxon>Flavobacteriaceae</taxon>
        <taxon>Winogradskyella</taxon>
    </lineage>
</organism>
<dbReference type="EMBL" id="JAFMPT010000002">
    <property type="protein sequence ID" value="MCC1483442.1"/>
    <property type="molecule type" value="Genomic_DNA"/>
</dbReference>
<dbReference type="Proteomes" id="UP000778797">
    <property type="component" value="Unassembled WGS sequence"/>
</dbReference>
<evidence type="ECO:0000256" key="1">
    <source>
        <dbReference type="SAM" id="Phobius"/>
    </source>
</evidence>